<sequence length="74" mass="8598">MSIWQKLFSTREIQNFDKNHTACVTNDCLRKSNEQLIQTLKATRDACVLKGIKRVLMSRGYSKKELDSIQHSIQ</sequence>
<proteinExistence type="predicted"/>
<reference evidence="2" key="1">
    <citation type="submission" date="2017-06" db="EMBL/GenBank/DDBJ databases">
        <authorList>
            <person name="Varghese N."/>
            <person name="Submissions S."/>
        </authorList>
    </citation>
    <scope>NUCLEOTIDE SEQUENCE [LARGE SCALE GENOMIC DNA]</scope>
    <source>
        <strain evidence="2">ANC 5114</strain>
    </source>
</reference>
<dbReference type="EMBL" id="FZLN01000001">
    <property type="protein sequence ID" value="SNQ29086.1"/>
    <property type="molecule type" value="Genomic_DNA"/>
</dbReference>
<dbReference type="RefSeq" id="WP_088823086.1">
    <property type="nucleotide sequence ID" value="NZ_FZLN01000001.1"/>
</dbReference>
<name>A0A217EFW3_9GAMM</name>
<gene>
    <name evidence="1" type="ORF">SAMN05444584_1020</name>
</gene>
<evidence type="ECO:0000313" key="2">
    <source>
        <dbReference type="Proteomes" id="UP000243463"/>
    </source>
</evidence>
<protein>
    <recommendedName>
        <fullName evidence="3">Regulatory protein RecX</fullName>
    </recommendedName>
</protein>
<accession>A0A217EFW3</accession>
<dbReference type="AlphaFoldDB" id="A0A217EFW3"/>
<evidence type="ECO:0000313" key="1">
    <source>
        <dbReference type="EMBL" id="SNQ29086.1"/>
    </source>
</evidence>
<dbReference type="OrthoDB" id="6701248at2"/>
<dbReference type="Proteomes" id="UP000243463">
    <property type="component" value="Unassembled WGS sequence"/>
</dbReference>
<organism evidence="1 2">
    <name type="scientific">Acinetobacter apis</name>
    <dbReference type="NCBI Taxonomy" id="1229165"/>
    <lineage>
        <taxon>Bacteria</taxon>
        <taxon>Pseudomonadati</taxon>
        <taxon>Pseudomonadota</taxon>
        <taxon>Gammaproteobacteria</taxon>
        <taxon>Moraxellales</taxon>
        <taxon>Moraxellaceae</taxon>
        <taxon>Acinetobacter</taxon>
    </lineage>
</organism>
<keyword evidence="2" id="KW-1185">Reference proteome</keyword>
<evidence type="ECO:0008006" key="3">
    <source>
        <dbReference type="Google" id="ProtNLM"/>
    </source>
</evidence>